<organism evidence="2 3">
    <name type="scientific">Sporormia fimetaria CBS 119925</name>
    <dbReference type="NCBI Taxonomy" id="1340428"/>
    <lineage>
        <taxon>Eukaryota</taxon>
        <taxon>Fungi</taxon>
        <taxon>Dikarya</taxon>
        <taxon>Ascomycota</taxon>
        <taxon>Pezizomycotina</taxon>
        <taxon>Dothideomycetes</taxon>
        <taxon>Pleosporomycetidae</taxon>
        <taxon>Pleosporales</taxon>
        <taxon>Sporormiaceae</taxon>
        <taxon>Sporormia</taxon>
    </lineage>
</organism>
<protein>
    <submittedName>
        <fullName evidence="2">Uncharacterized protein</fullName>
    </submittedName>
</protein>
<reference evidence="2" key="1">
    <citation type="journal article" date="2020" name="Stud. Mycol.">
        <title>101 Dothideomycetes genomes: a test case for predicting lifestyles and emergence of pathogens.</title>
        <authorList>
            <person name="Haridas S."/>
            <person name="Albert R."/>
            <person name="Binder M."/>
            <person name="Bloem J."/>
            <person name="Labutti K."/>
            <person name="Salamov A."/>
            <person name="Andreopoulos B."/>
            <person name="Baker S."/>
            <person name="Barry K."/>
            <person name="Bills G."/>
            <person name="Bluhm B."/>
            <person name="Cannon C."/>
            <person name="Castanera R."/>
            <person name="Culley D."/>
            <person name="Daum C."/>
            <person name="Ezra D."/>
            <person name="Gonzalez J."/>
            <person name="Henrissat B."/>
            <person name="Kuo A."/>
            <person name="Liang C."/>
            <person name="Lipzen A."/>
            <person name="Lutzoni F."/>
            <person name="Magnuson J."/>
            <person name="Mondo S."/>
            <person name="Nolan M."/>
            <person name="Ohm R."/>
            <person name="Pangilinan J."/>
            <person name="Park H.-J."/>
            <person name="Ramirez L."/>
            <person name="Alfaro M."/>
            <person name="Sun H."/>
            <person name="Tritt A."/>
            <person name="Yoshinaga Y."/>
            <person name="Zwiers L.-H."/>
            <person name="Turgeon B."/>
            <person name="Goodwin S."/>
            <person name="Spatafora J."/>
            <person name="Crous P."/>
            <person name="Grigoriev I."/>
        </authorList>
    </citation>
    <scope>NUCLEOTIDE SEQUENCE</scope>
    <source>
        <strain evidence="2">CBS 119925</strain>
    </source>
</reference>
<accession>A0A6A6VD50</accession>
<dbReference type="AlphaFoldDB" id="A0A6A6VD50"/>
<keyword evidence="3" id="KW-1185">Reference proteome</keyword>
<evidence type="ECO:0000256" key="1">
    <source>
        <dbReference type="SAM" id="MobiDB-lite"/>
    </source>
</evidence>
<dbReference type="Proteomes" id="UP000799440">
    <property type="component" value="Unassembled WGS sequence"/>
</dbReference>
<evidence type="ECO:0000313" key="2">
    <source>
        <dbReference type="EMBL" id="KAF2747510.1"/>
    </source>
</evidence>
<proteinExistence type="predicted"/>
<gene>
    <name evidence="2" type="ORF">M011DRAFT_45982</name>
</gene>
<sequence>MSGSSDEMHQTGGGSRTEVQRRWRGPRQGAQGLGGSSETCMVGWRTCKLRIRDDTHLSWCSLERGCEVSKRWRRDFRRFETATSLDLAPFATSPGRLGELNANAHRWSERTAMQESPSLTLHSTWQPSWPHGPIAAVVRFWIGFWTRLIAPCRRYGWLHWAELHMQVGVCRTGGHVMGSVQTDVLLGTQGKGVREGAPVEADKVGHEGCIFGTQCWGMAGRRCLWAVKGRETQC</sequence>
<feature type="region of interest" description="Disordered" evidence="1">
    <location>
        <begin position="1"/>
        <end position="36"/>
    </location>
</feature>
<dbReference type="EMBL" id="MU006572">
    <property type="protein sequence ID" value="KAF2747510.1"/>
    <property type="molecule type" value="Genomic_DNA"/>
</dbReference>
<evidence type="ECO:0000313" key="3">
    <source>
        <dbReference type="Proteomes" id="UP000799440"/>
    </source>
</evidence>
<name>A0A6A6VD50_9PLEO</name>